<dbReference type="SUPFAM" id="SSF50978">
    <property type="entry name" value="WD40 repeat-like"/>
    <property type="match status" value="1"/>
</dbReference>
<dbReference type="GO" id="GO:0030686">
    <property type="term" value="C:90S preribosome"/>
    <property type="evidence" value="ECO:0007669"/>
    <property type="project" value="InterPro"/>
</dbReference>
<keyword evidence="2" id="KW-1185">Reference proteome</keyword>
<dbReference type="Pfam" id="PF00400">
    <property type="entry name" value="WD40"/>
    <property type="match status" value="1"/>
</dbReference>
<gene>
    <name evidence="1" type="ORF">WJX73_008329</name>
</gene>
<name>A0AAW1P674_9CHLO</name>
<dbReference type="InterPro" id="IPR036322">
    <property type="entry name" value="WD40_repeat_dom_sf"/>
</dbReference>
<protein>
    <recommendedName>
        <fullName evidence="3">Anaphase-promoting complex subunit 4 WD40 domain-containing protein</fullName>
    </recommendedName>
</protein>
<accession>A0AAW1P674</accession>
<evidence type="ECO:0000313" key="2">
    <source>
        <dbReference type="Proteomes" id="UP001465755"/>
    </source>
</evidence>
<sequence>MGQKRGRAGQEPQWAAMHRAQFVDWRPTAATAAAVSADGTAVAVARESGRIEVWNTDSWALLSASSGSRDSSISCLAWPNTASDTSGPPLIAVGTDDGSTRLFAPERGAPGLQYVRSMPRVEGRVLAAAWHPVSTNLLVTGTSAGALHVWDAGTGQEMQRIIAGERDTCVWALVVLPDGTIVSGDSSGNVIFWDARFGTRLCSFAHDADVLAIVAAPGGNAVFASGVDPRICLYQRQSGSEAASTWQLMEGKRPHTHDVRMLAVVGRHEAEAVLLSGGNDARLQRTSVPNFQREHSQLLTSCPEPPLLASAWCSGTAASPACGRILALHHSRLDVWASGAAAHPQDQPDQAGTVEGMSLDLASLPQHLAAIFCSSTRPHPHTAAISPDGTLLAWADSSEGLSLASICLGSDDCAGSLVRRGDSSGDGGLVIVELAQPGQVAHTFTEGAAQSARFPLTESNHGVVTAAAFAPGGDLLAVASAPAAVQLYDVTHGLPAVTVQHSCPSLPPQMGLLGGIGSLAFHPDPKVCRVLVSTSQGLCHIDFEGPAAPTDAKTSRRHGGKLGANAQVQQAAGRNFRLLPLAGDCCLACAFLSPRDVLLVEREWSGIAAAFPPPVYRHRYGT</sequence>
<dbReference type="EMBL" id="JALJOQ010000044">
    <property type="protein sequence ID" value="KAK9805376.1"/>
    <property type="molecule type" value="Genomic_DNA"/>
</dbReference>
<evidence type="ECO:0008006" key="3">
    <source>
        <dbReference type="Google" id="ProtNLM"/>
    </source>
</evidence>
<reference evidence="1 2" key="1">
    <citation type="journal article" date="2024" name="Nat. Commun.">
        <title>Phylogenomics reveals the evolutionary origins of lichenization in chlorophyte algae.</title>
        <authorList>
            <person name="Puginier C."/>
            <person name="Libourel C."/>
            <person name="Otte J."/>
            <person name="Skaloud P."/>
            <person name="Haon M."/>
            <person name="Grisel S."/>
            <person name="Petersen M."/>
            <person name="Berrin J.G."/>
            <person name="Delaux P.M."/>
            <person name="Dal Grande F."/>
            <person name="Keller J."/>
        </authorList>
    </citation>
    <scope>NUCLEOTIDE SEQUENCE [LARGE SCALE GENOMIC DNA]</scope>
    <source>
        <strain evidence="1 2">SAG 2036</strain>
    </source>
</reference>
<dbReference type="GO" id="GO:0000462">
    <property type="term" value="P:maturation of SSU-rRNA from tricistronic rRNA transcript (SSU-rRNA, 5.8S rRNA, LSU-rRNA)"/>
    <property type="evidence" value="ECO:0007669"/>
    <property type="project" value="InterPro"/>
</dbReference>
<proteinExistence type="predicted"/>
<dbReference type="GO" id="GO:0034455">
    <property type="term" value="C:t-UTP complex"/>
    <property type="evidence" value="ECO:0007669"/>
    <property type="project" value="TreeGrafter"/>
</dbReference>
<dbReference type="GO" id="GO:0003723">
    <property type="term" value="F:RNA binding"/>
    <property type="evidence" value="ECO:0007669"/>
    <property type="project" value="TreeGrafter"/>
</dbReference>
<dbReference type="PANTHER" id="PTHR44163">
    <property type="entry name" value="U3 SMALL NUCLEOLAR RNA-ASSOCIATED PROTEIN 4 HOMOLOG"/>
    <property type="match status" value="1"/>
</dbReference>
<dbReference type="SMART" id="SM00320">
    <property type="entry name" value="WD40"/>
    <property type="match status" value="7"/>
</dbReference>
<dbReference type="Gene3D" id="2.130.10.10">
    <property type="entry name" value="YVTN repeat-like/Quinoprotein amine dehydrogenase"/>
    <property type="match status" value="2"/>
</dbReference>
<evidence type="ECO:0000313" key="1">
    <source>
        <dbReference type="EMBL" id="KAK9805376.1"/>
    </source>
</evidence>
<dbReference type="InterPro" id="IPR046351">
    <property type="entry name" value="UTP4"/>
</dbReference>
<comment type="caution">
    <text evidence="1">The sequence shown here is derived from an EMBL/GenBank/DDBJ whole genome shotgun (WGS) entry which is preliminary data.</text>
</comment>
<dbReference type="InterPro" id="IPR001680">
    <property type="entry name" value="WD40_rpt"/>
</dbReference>
<dbReference type="GO" id="GO:0032040">
    <property type="term" value="C:small-subunit processome"/>
    <property type="evidence" value="ECO:0007669"/>
    <property type="project" value="TreeGrafter"/>
</dbReference>
<organism evidence="1 2">
    <name type="scientific">Symbiochloris irregularis</name>
    <dbReference type="NCBI Taxonomy" id="706552"/>
    <lineage>
        <taxon>Eukaryota</taxon>
        <taxon>Viridiplantae</taxon>
        <taxon>Chlorophyta</taxon>
        <taxon>core chlorophytes</taxon>
        <taxon>Trebouxiophyceae</taxon>
        <taxon>Trebouxiales</taxon>
        <taxon>Trebouxiaceae</taxon>
        <taxon>Symbiochloris</taxon>
    </lineage>
</organism>
<dbReference type="InterPro" id="IPR015943">
    <property type="entry name" value="WD40/YVTN_repeat-like_dom_sf"/>
</dbReference>
<dbReference type="SUPFAM" id="SSF101908">
    <property type="entry name" value="Putative isomerase YbhE"/>
    <property type="match status" value="1"/>
</dbReference>
<dbReference type="PANTHER" id="PTHR44163:SF1">
    <property type="entry name" value="U3 SMALL NUCLEOLAR RNA-ASSOCIATED PROTEIN 4 HOMOLOG"/>
    <property type="match status" value="1"/>
</dbReference>
<dbReference type="AlphaFoldDB" id="A0AAW1P674"/>
<dbReference type="Proteomes" id="UP001465755">
    <property type="component" value="Unassembled WGS sequence"/>
</dbReference>